<dbReference type="InterPro" id="IPR001507">
    <property type="entry name" value="ZP_dom"/>
</dbReference>
<keyword evidence="1" id="KW-1015">Disulfide bond</keyword>
<feature type="chain" id="PRO_5042154565" description="ZP domain-containing protein" evidence="3">
    <location>
        <begin position="18"/>
        <end position="933"/>
    </location>
</feature>
<dbReference type="Gene3D" id="2.60.40.3210">
    <property type="entry name" value="Zona pellucida, ZP-N domain"/>
    <property type="match status" value="1"/>
</dbReference>
<keyword evidence="3" id="KW-0732">Signal</keyword>
<proteinExistence type="predicted"/>
<evidence type="ECO:0000256" key="3">
    <source>
        <dbReference type="SAM" id="SignalP"/>
    </source>
</evidence>
<accession>A0AAD7SBD4</accession>
<sequence length="933" mass="102971">MDAIFFGVVLFASFTAARDVLRLTGNIQARCLSDTLLIQVSKDFTDANNVTFFVQDRNGAAFLLSPSLSAKCGYKQQLNHKGEVEVTVSFVACHMYLQDQRLRISLGMKHVPRGISGPVNTEYLSLFCPHKASNVLRRVVCEEAYVEVSQKLDAQLNDLNAGRTSQWRFEVRDRAGKTVARDKSWISAQGSVVLAHRWDGLVTIRVPHSSPLIMSKDYNGFRTLDYSMVAKNQEIPGSQYNLSAVCPVAQVSCRDGKVFASAANVKLLASPGGAEDLSLRMQLDGVTVSQDDSAAMGYTLSLGEQQLQLSFSTGTHPLPNTDSSKGKVNGHRMSLVHVWRGQGEKQDSRVLIHVPPHSCHSPQPSASFTVSVMKEGFNVTYGPVPMAYNLTSVSVDGEQFQSAKKTRGGLQVELLPGQHLYYVSILARFGSRLVLPKYIRGLVSQYSITPALRFLGPGQQERVVKGEVFTHSQEDIVLPTLEGYCRNSSVCFKLRRGNADHLWSLHVWDSAFQPQQAAKRLHSLDNYRDMAHLCVDVGSPDLLHQRVSEEGQMLVLGVAYRVLRSGEVKVGAQHACPFPPAKELTCTAEGKFVVSRLRLSASPRAPLDLVTLRDLSCRPTAASNGTVSFTFPLTACGTIRKVQDGFVDYENTISNVNLLNGSAPEYLKFDSTLVCRYSTAGVPLLKSRKELHPSLLPAHSQGKLLLHMHIMKDSAFSVAFRGEEYPVVKQLQEPVFVEVGVRSSDPQVEIFLKNCWGSPSPEPGHPFTWSIIKDGCEVKEDEYSTIFHKVLSRSRTLLPQHYKHFEVKTFAFVEPQLRELLNRPIHFHCSVVICDLTALSIDEDCRAQCIPDKQRTGRSAGSEGKREELVISGSVQLVSTVHSRSTALADAESATLVVLPCVMAAFSSLLFLCLLLQALQRLQSNSSNKSTCS</sequence>
<reference evidence="5" key="1">
    <citation type="journal article" date="2023" name="Science">
        <title>Genome structures resolve the early diversification of teleost fishes.</title>
        <authorList>
            <person name="Parey E."/>
            <person name="Louis A."/>
            <person name="Montfort J."/>
            <person name="Bouchez O."/>
            <person name="Roques C."/>
            <person name="Iampietro C."/>
            <person name="Lluch J."/>
            <person name="Castinel A."/>
            <person name="Donnadieu C."/>
            <person name="Desvignes T."/>
            <person name="Floi Bucao C."/>
            <person name="Jouanno E."/>
            <person name="Wen M."/>
            <person name="Mejri S."/>
            <person name="Dirks R."/>
            <person name="Jansen H."/>
            <person name="Henkel C."/>
            <person name="Chen W.J."/>
            <person name="Zahm M."/>
            <person name="Cabau C."/>
            <person name="Klopp C."/>
            <person name="Thompson A.W."/>
            <person name="Robinson-Rechavi M."/>
            <person name="Braasch I."/>
            <person name="Lecointre G."/>
            <person name="Bobe J."/>
            <person name="Postlethwait J.H."/>
            <person name="Berthelot C."/>
            <person name="Roest Crollius H."/>
            <person name="Guiguen Y."/>
        </authorList>
    </citation>
    <scope>NUCLEOTIDE SEQUENCE</scope>
    <source>
        <strain evidence="5">NC1722</strain>
    </source>
</reference>
<dbReference type="InterPro" id="IPR055355">
    <property type="entry name" value="ZP-C"/>
</dbReference>
<feature type="signal peptide" evidence="3">
    <location>
        <begin position="1"/>
        <end position="17"/>
    </location>
</feature>
<dbReference type="AlphaFoldDB" id="A0AAD7SBD4"/>
<dbReference type="Pfam" id="PF00100">
    <property type="entry name" value="Zona_pellucida"/>
    <property type="match status" value="1"/>
</dbReference>
<evidence type="ECO:0000313" key="6">
    <source>
        <dbReference type="Proteomes" id="UP001221898"/>
    </source>
</evidence>
<evidence type="ECO:0000313" key="5">
    <source>
        <dbReference type="EMBL" id="KAJ8399474.1"/>
    </source>
</evidence>
<keyword evidence="6" id="KW-1185">Reference proteome</keyword>
<dbReference type="PROSITE" id="PS51034">
    <property type="entry name" value="ZP_2"/>
    <property type="match status" value="1"/>
</dbReference>
<dbReference type="EMBL" id="JAINUG010000083">
    <property type="protein sequence ID" value="KAJ8399474.1"/>
    <property type="molecule type" value="Genomic_DNA"/>
</dbReference>
<dbReference type="Gene3D" id="2.60.40.4100">
    <property type="entry name" value="Zona pellucida, ZP-C domain"/>
    <property type="match status" value="1"/>
</dbReference>
<evidence type="ECO:0000256" key="1">
    <source>
        <dbReference type="ARBA" id="ARBA00023157"/>
    </source>
</evidence>
<keyword evidence="2" id="KW-0812">Transmembrane</keyword>
<dbReference type="Pfam" id="PF23344">
    <property type="entry name" value="ZP-N"/>
    <property type="match status" value="1"/>
</dbReference>
<feature type="domain" description="ZP" evidence="4">
    <location>
        <begin position="585"/>
        <end position="852"/>
    </location>
</feature>
<dbReference type="PANTHER" id="PTHR47130:SF1">
    <property type="entry name" value="ZP DOMAIN-CONTAINING PROTEIN"/>
    <property type="match status" value="1"/>
</dbReference>
<comment type="caution">
    <text evidence="5">The sequence shown here is derived from an EMBL/GenBank/DDBJ whole genome shotgun (WGS) entry which is preliminary data.</text>
</comment>
<protein>
    <recommendedName>
        <fullName evidence="4">ZP domain-containing protein</fullName>
    </recommendedName>
</protein>
<dbReference type="PANTHER" id="PTHR47130">
    <property type="entry name" value="SI:DKEY-19B23.11-RELATED"/>
    <property type="match status" value="1"/>
</dbReference>
<dbReference type="InterPro" id="IPR055356">
    <property type="entry name" value="ZP-N"/>
</dbReference>
<evidence type="ECO:0000259" key="4">
    <source>
        <dbReference type="PROSITE" id="PS51034"/>
    </source>
</evidence>
<feature type="transmembrane region" description="Helical" evidence="2">
    <location>
        <begin position="894"/>
        <end position="919"/>
    </location>
</feature>
<evidence type="ECO:0000256" key="2">
    <source>
        <dbReference type="SAM" id="Phobius"/>
    </source>
</evidence>
<dbReference type="Proteomes" id="UP001221898">
    <property type="component" value="Unassembled WGS sequence"/>
</dbReference>
<dbReference type="InterPro" id="IPR042235">
    <property type="entry name" value="ZP-C_dom"/>
</dbReference>
<organism evidence="5 6">
    <name type="scientific">Aldrovandia affinis</name>
    <dbReference type="NCBI Taxonomy" id="143900"/>
    <lineage>
        <taxon>Eukaryota</taxon>
        <taxon>Metazoa</taxon>
        <taxon>Chordata</taxon>
        <taxon>Craniata</taxon>
        <taxon>Vertebrata</taxon>
        <taxon>Euteleostomi</taxon>
        <taxon>Actinopterygii</taxon>
        <taxon>Neopterygii</taxon>
        <taxon>Teleostei</taxon>
        <taxon>Notacanthiformes</taxon>
        <taxon>Halosauridae</taxon>
        <taxon>Aldrovandia</taxon>
    </lineage>
</organism>
<keyword evidence="2" id="KW-1133">Transmembrane helix</keyword>
<keyword evidence="2" id="KW-0472">Membrane</keyword>
<gene>
    <name evidence="5" type="ORF">AAFF_G00411860</name>
</gene>
<name>A0AAD7SBD4_9TELE</name>
<dbReference type="SMART" id="SM00241">
    <property type="entry name" value="ZP"/>
    <property type="match status" value="1"/>
</dbReference>